<reference evidence="3 4" key="1">
    <citation type="submission" date="2024-05" db="EMBL/GenBank/DDBJ databases">
        <authorList>
            <person name="Haq I."/>
            <person name="Ullah Z."/>
            <person name="Ahmad R."/>
            <person name="Li M."/>
            <person name="Tong Y."/>
        </authorList>
    </citation>
    <scope>NUCLEOTIDE SEQUENCE [LARGE SCALE GENOMIC DNA]</scope>
    <source>
        <strain evidence="3 4">16A2E</strain>
    </source>
</reference>
<evidence type="ECO:0000256" key="1">
    <source>
        <dbReference type="SAM" id="Phobius"/>
    </source>
</evidence>
<dbReference type="RefSeq" id="WP_345823291.1">
    <property type="nucleotide sequence ID" value="NZ_JBDIML010000001.1"/>
</dbReference>
<name>A0ABU9XC31_9BACI</name>
<evidence type="ECO:0000259" key="2">
    <source>
        <dbReference type="PROSITE" id="PS50965"/>
    </source>
</evidence>
<keyword evidence="4" id="KW-1185">Reference proteome</keyword>
<gene>
    <name evidence="3" type="ORF">ABC228_01345</name>
</gene>
<evidence type="ECO:0000313" key="3">
    <source>
        <dbReference type="EMBL" id="MEN2765819.1"/>
    </source>
</evidence>
<evidence type="ECO:0000313" key="4">
    <source>
        <dbReference type="Proteomes" id="UP001444625"/>
    </source>
</evidence>
<feature type="domain" description="NERD" evidence="2">
    <location>
        <begin position="118"/>
        <end position="232"/>
    </location>
</feature>
<accession>A0ABU9XC31</accession>
<proteinExistence type="predicted"/>
<keyword evidence="1" id="KW-0472">Membrane</keyword>
<dbReference type="EMBL" id="JBDIML010000001">
    <property type="protein sequence ID" value="MEN2765819.1"/>
    <property type="molecule type" value="Genomic_DNA"/>
</dbReference>
<dbReference type="PROSITE" id="PS50965">
    <property type="entry name" value="NERD"/>
    <property type="match status" value="1"/>
</dbReference>
<feature type="transmembrane region" description="Helical" evidence="1">
    <location>
        <begin position="6"/>
        <end position="23"/>
    </location>
</feature>
<sequence>MWIYYISIICILIMILIYIVVKHKQERKRTGKMFEDAKGEMTAALEKQNENFNREIEKFYPKEVVIEALNKLKEEKNNTIIEYEQKIFDLNSYIKNIEARFRNFGEINTHKILTDLKKDLINRNKITSSQMRILSNVFVPFRANNGEVHSRQIDHLIIMNKGIYIIESKYWRGNIMYGLCKKHSMDFGFILDSLYPEINDTEEKTIVFIDSNSETNDREMKVVSYDDPAKQVKKTAWTLNQLLKEYNMNIFITPIIYFGHKEKKFKDFTETNSPQVFDNENDLCNFLESQLLNSTMDYSIEELEAINKIVEKVNYFPK</sequence>
<keyword evidence="1" id="KW-0812">Transmembrane</keyword>
<dbReference type="Pfam" id="PF08378">
    <property type="entry name" value="NERD"/>
    <property type="match status" value="1"/>
</dbReference>
<protein>
    <submittedName>
        <fullName evidence="3">Nuclease-related domain-containing protein</fullName>
    </submittedName>
</protein>
<dbReference type="InterPro" id="IPR011528">
    <property type="entry name" value="NERD"/>
</dbReference>
<organism evidence="3 4">
    <name type="scientific">Ornithinibacillus xuwenensis</name>
    <dbReference type="NCBI Taxonomy" id="3144668"/>
    <lineage>
        <taxon>Bacteria</taxon>
        <taxon>Bacillati</taxon>
        <taxon>Bacillota</taxon>
        <taxon>Bacilli</taxon>
        <taxon>Bacillales</taxon>
        <taxon>Bacillaceae</taxon>
        <taxon>Ornithinibacillus</taxon>
    </lineage>
</organism>
<comment type="caution">
    <text evidence="3">The sequence shown here is derived from an EMBL/GenBank/DDBJ whole genome shotgun (WGS) entry which is preliminary data.</text>
</comment>
<keyword evidence="1" id="KW-1133">Transmembrane helix</keyword>
<dbReference type="Proteomes" id="UP001444625">
    <property type="component" value="Unassembled WGS sequence"/>
</dbReference>